<evidence type="ECO:0000313" key="2">
    <source>
        <dbReference type="EMBL" id="QJA63842.1"/>
    </source>
</evidence>
<proteinExistence type="predicted"/>
<evidence type="ECO:0000313" key="3">
    <source>
        <dbReference type="EMBL" id="QJA83451.1"/>
    </source>
</evidence>
<dbReference type="EMBL" id="MT141507">
    <property type="protein sequence ID" value="QJA63842.1"/>
    <property type="molecule type" value="Genomic_DNA"/>
</dbReference>
<reference evidence="1" key="1">
    <citation type="submission" date="2020-03" db="EMBL/GenBank/DDBJ databases">
        <title>The deep terrestrial virosphere.</title>
        <authorList>
            <person name="Holmfeldt K."/>
            <person name="Nilsson E."/>
            <person name="Simone D."/>
            <person name="Lopez-Fernandez M."/>
            <person name="Wu X."/>
            <person name="de Brujin I."/>
            <person name="Lundin D."/>
            <person name="Andersson A."/>
            <person name="Bertilsson S."/>
            <person name="Dopson M."/>
        </authorList>
    </citation>
    <scope>NUCLEOTIDE SEQUENCE</scope>
    <source>
        <strain evidence="3">MM415A00279</strain>
        <strain evidence="2">MM415B00575</strain>
        <strain evidence="1">TM448A00577</strain>
        <strain evidence="4">TM448B00295</strain>
    </source>
</reference>
<accession>A0A6H1ZG63</accession>
<sequence length="116" mass="12061">MTAFASTDVTVTIASGNGDIGHGAIGKNLTIATVTFGDAALTYATGGVPMPAIGSFGFQKDITLFLIQQPNANNYHYRYDDTNNKIKIYADTGTLAELANDTAPAAISLQCLIGGE</sequence>
<name>A0A6H1ZG63_9ZZZZ</name>
<protein>
    <submittedName>
        <fullName evidence="1">Uncharacterized protein</fullName>
    </submittedName>
</protein>
<dbReference type="AlphaFoldDB" id="A0A6H1ZG63"/>
<dbReference type="EMBL" id="MT144605">
    <property type="protein sequence ID" value="QJH94740.1"/>
    <property type="molecule type" value="Genomic_DNA"/>
</dbReference>
<organism evidence="1">
    <name type="scientific">viral metagenome</name>
    <dbReference type="NCBI Taxonomy" id="1070528"/>
    <lineage>
        <taxon>unclassified sequences</taxon>
        <taxon>metagenomes</taxon>
        <taxon>organismal metagenomes</taxon>
    </lineage>
</organism>
<gene>
    <name evidence="3" type="ORF">MM415A00279_0009</name>
    <name evidence="2" type="ORF">MM415B00575_0014</name>
    <name evidence="1" type="ORF">TM448A00577_0011</name>
    <name evidence="4" type="ORF">TM448B00295_0016</name>
</gene>
<dbReference type="EMBL" id="MT142511">
    <property type="protein sequence ID" value="QJA83451.1"/>
    <property type="molecule type" value="Genomic_DNA"/>
</dbReference>
<evidence type="ECO:0000313" key="4">
    <source>
        <dbReference type="EMBL" id="QJH94740.1"/>
    </source>
</evidence>
<dbReference type="EMBL" id="MT144025">
    <property type="protein sequence ID" value="QJA46903.1"/>
    <property type="molecule type" value="Genomic_DNA"/>
</dbReference>
<evidence type="ECO:0000313" key="1">
    <source>
        <dbReference type="EMBL" id="QJA46903.1"/>
    </source>
</evidence>